<evidence type="ECO:0000313" key="1">
    <source>
        <dbReference type="EMBL" id="KAG0251408.1"/>
    </source>
</evidence>
<dbReference type="OrthoDB" id="58379at2759"/>
<comment type="caution">
    <text evidence="1">The sequence shown here is derived from an EMBL/GenBank/DDBJ whole genome shotgun (WGS) entry which is preliminary data.</text>
</comment>
<protein>
    <submittedName>
        <fullName evidence="1">Uncharacterized protein</fullName>
    </submittedName>
</protein>
<gene>
    <name evidence="1" type="ORF">BG011_007626</name>
</gene>
<organism evidence="1 2">
    <name type="scientific">Mortierella polycephala</name>
    <dbReference type="NCBI Taxonomy" id="41804"/>
    <lineage>
        <taxon>Eukaryota</taxon>
        <taxon>Fungi</taxon>
        <taxon>Fungi incertae sedis</taxon>
        <taxon>Mucoromycota</taxon>
        <taxon>Mortierellomycotina</taxon>
        <taxon>Mortierellomycetes</taxon>
        <taxon>Mortierellales</taxon>
        <taxon>Mortierellaceae</taxon>
        <taxon>Mortierella</taxon>
    </lineage>
</organism>
<dbReference type="PANTHER" id="PTHR38696:SF1">
    <property type="entry name" value="MEDIATOR OF RNA POLYMERASE II TRANSCRIPTION SUBUNIT 13"/>
    <property type="match status" value="1"/>
</dbReference>
<dbReference type="Proteomes" id="UP000726737">
    <property type="component" value="Unassembled WGS sequence"/>
</dbReference>
<proteinExistence type="predicted"/>
<dbReference type="EMBL" id="JAAAJA010000596">
    <property type="protein sequence ID" value="KAG0251408.1"/>
    <property type="molecule type" value="Genomic_DNA"/>
</dbReference>
<accession>A0A9P6TYD6</accession>
<sequence length="245" mass="28012">MKGNLEPPPYKAQAQYPQICCITLNETDKLRLIGTPPELIPLLRDAIKTSWGAIQRERNYNGSFEFKMLGNPWYGQGADSVKSRRLIVSVLKTMVQHGWELIQAADVSKKNTDKDSLFFEYIEQSTEMVDTGEIDMFAVSFNRYDRLRIIDGPARIIPTVREAIQQQWRSGIQEEQIYFSAMEFKLHGYPFFADGQEAVMSRMMLSQILANVKAQGYRLYTSVDISIGHEGADAETWVFRAVRPA</sequence>
<name>A0A9P6TYD6_9FUNG</name>
<reference evidence="1" key="1">
    <citation type="journal article" date="2020" name="Fungal Divers.">
        <title>Resolving the Mortierellaceae phylogeny through synthesis of multi-gene phylogenetics and phylogenomics.</title>
        <authorList>
            <person name="Vandepol N."/>
            <person name="Liber J."/>
            <person name="Desiro A."/>
            <person name="Na H."/>
            <person name="Kennedy M."/>
            <person name="Barry K."/>
            <person name="Grigoriev I.V."/>
            <person name="Miller A.N."/>
            <person name="O'Donnell K."/>
            <person name="Stajich J.E."/>
            <person name="Bonito G."/>
        </authorList>
    </citation>
    <scope>NUCLEOTIDE SEQUENCE</scope>
    <source>
        <strain evidence="1">KOD948</strain>
    </source>
</reference>
<dbReference type="PANTHER" id="PTHR38696">
    <property type="entry name" value="MEDIATOR OF RNA POLYMERASE II TRANSCRIPTION SUBUNIT 13"/>
    <property type="match status" value="1"/>
</dbReference>
<keyword evidence="2" id="KW-1185">Reference proteome</keyword>
<evidence type="ECO:0000313" key="2">
    <source>
        <dbReference type="Proteomes" id="UP000726737"/>
    </source>
</evidence>
<dbReference type="AlphaFoldDB" id="A0A9P6TYD6"/>